<keyword evidence="4 10" id="KW-1003">Cell membrane</keyword>
<reference evidence="11 12" key="1">
    <citation type="submission" date="2016-11" db="EMBL/GenBank/DDBJ databases">
        <title>Mixed transmission modes and dynamic genome evolution in an obligate animal-bacterial symbiosis.</title>
        <authorList>
            <person name="Russell S.L."/>
            <person name="Corbett-Detig R.B."/>
            <person name="Cavanaugh C.M."/>
        </authorList>
    </citation>
    <scope>NUCLEOTIDE SEQUENCE [LARGE SCALE GENOMIC DNA]</scope>
    <source>
        <strain evidence="11">Sveles-Q1</strain>
    </source>
</reference>
<dbReference type="SUPFAM" id="SSF103054">
    <property type="entry name" value="General secretion pathway protein M, EpsM"/>
    <property type="match status" value="1"/>
</dbReference>
<dbReference type="AlphaFoldDB" id="A0A1T2L237"/>
<comment type="caution">
    <text evidence="11">The sequence shown here is derived from an EMBL/GenBank/DDBJ whole genome shotgun (WGS) entry which is preliminary data.</text>
</comment>
<evidence type="ECO:0000256" key="6">
    <source>
        <dbReference type="ARBA" id="ARBA00022692"/>
    </source>
</evidence>
<organism evidence="11 12">
    <name type="scientific">Solemya pervernicosa gill symbiont</name>
    <dbReference type="NCBI Taxonomy" id="642797"/>
    <lineage>
        <taxon>Bacteria</taxon>
        <taxon>Pseudomonadati</taxon>
        <taxon>Pseudomonadota</taxon>
        <taxon>Gammaproteobacteria</taxon>
        <taxon>sulfur-oxidizing symbionts</taxon>
    </lineage>
</organism>
<evidence type="ECO:0000256" key="3">
    <source>
        <dbReference type="ARBA" id="ARBA00022448"/>
    </source>
</evidence>
<evidence type="ECO:0000256" key="2">
    <source>
        <dbReference type="ARBA" id="ARBA00010637"/>
    </source>
</evidence>
<evidence type="ECO:0000256" key="7">
    <source>
        <dbReference type="ARBA" id="ARBA00022927"/>
    </source>
</evidence>
<proteinExistence type="inferred from homology"/>
<evidence type="ECO:0000256" key="10">
    <source>
        <dbReference type="PIRNR" id="PIRNR006291"/>
    </source>
</evidence>
<evidence type="ECO:0000256" key="9">
    <source>
        <dbReference type="ARBA" id="ARBA00023136"/>
    </source>
</evidence>
<keyword evidence="5 10" id="KW-0997">Cell inner membrane</keyword>
<evidence type="ECO:0000313" key="11">
    <source>
        <dbReference type="EMBL" id="OOZ39165.1"/>
    </source>
</evidence>
<comment type="subcellular location">
    <subcellularLocation>
        <location evidence="1">Cell inner membrane</location>
        <topology evidence="1">Single-pass membrane protein</topology>
    </subcellularLocation>
</comment>
<dbReference type="Gene3D" id="3.30.1360.100">
    <property type="entry name" value="General secretion pathway protein M, EpsM"/>
    <property type="match status" value="1"/>
</dbReference>
<keyword evidence="3 10" id="KW-0813">Transport</keyword>
<keyword evidence="7 10" id="KW-0653">Protein transport</keyword>
<comment type="similarity">
    <text evidence="2 10">Belongs to the GSP M family.</text>
</comment>
<dbReference type="EMBL" id="MPRL01000058">
    <property type="protein sequence ID" value="OOZ39165.1"/>
    <property type="molecule type" value="Genomic_DNA"/>
</dbReference>
<dbReference type="OrthoDB" id="6120808at2"/>
<dbReference type="GO" id="GO:0005886">
    <property type="term" value="C:plasma membrane"/>
    <property type="evidence" value="ECO:0007669"/>
    <property type="project" value="UniProtKB-SubCell"/>
</dbReference>
<comment type="function">
    <text evidence="10">Inner membrane component of the type II secretion system required for the energy-dependent secretion of extracellular factors such as proteases and toxins from the periplasm.</text>
</comment>
<protein>
    <recommendedName>
        <fullName evidence="10">Type II secretion system protein M</fullName>
        <shortName evidence="10">T2SS protein M</shortName>
    </recommendedName>
    <alternativeName>
        <fullName evidence="10">General secretion pathway protein M</fullName>
    </alternativeName>
</protein>
<gene>
    <name evidence="11" type="ORF">BOW53_12755</name>
</gene>
<evidence type="ECO:0000256" key="5">
    <source>
        <dbReference type="ARBA" id="ARBA00022519"/>
    </source>
</evidence>
<accession>A0A1T2L237</accession>
<dbReference type="RefSeq" id="WP_078484471.1">
    <property type="nucleotide sequence ID" value="NZ_MPRL01000058.1"/>
</dbReference>
<keyword evidence="9 10" id="KW-0472">Membrane</keyword>
<dbReference type="InterPro" id="IPR023229">
    <property type="entry name" value="T2SS_M_periplasmic_sf"/>
</dbReference>
<name>A0A1T2L237_9GAMM</name>
<evidence type="ECO:0000256" key="1">
    <source>
        <dbReference type="ARBA" id="ARBA00004377"/>
    </source>
</evidence>
<dbReference type="GO" id="GO:0015628">
    <property type="term" value="P:protein secretion by the type II secretion system"/>
    <property type="evidence" value="ECO:0007669"/>
    <property type="project" value="InterPro"/>
</dbReference>
<dbReference type="Pfam" id="PF04612">
    <property type="entry name" value="T2SSM"/>
    <property type="match status" value="1"/>
</dbReference>
<evidence type="ECO:0000256" key="4">
    <source>
        <dbReference type="ARBA" id="ARBA00022475"/>
    </source>
</evidence>
<dbReference type="Proteomes" id="UP000191110">
    <property type="component" value="Unassembled WGS sequence"/>
</dbReference>
<keyword evidence="8" id="KW-1133">Transmembrane helix</keyword>
<sequence>MSQWWSGLEARERRMLMFGAVALLALALYALVWEPYQKSNTRLQQRVEQQRDTLNWMEQARLEAASLRGRTTTPQGSNESLLSLTDRTAKLRKLGSQIKRLQPDSDTSVRVWLEQSRFDILMHWLGELQSRYGITIATLQIDRQESAGIVNARLTLQRRAP</sequence>
<dbReference type="GO" id="GO:0015627">
    <property type="term" value="C:type II protein secretion system complex"/>
    <property type="evidence" value="ECO:0007669"/>
    <property type="project" value="InterPro"/>
</dbReference>
<evidence type="ECO:0000313" key="12">
    <source>
        <dbReference type="Proteomes" id="UP000191110"/>
    </source>
</evidence>
<keyword evidence="6" id="KW-0812">Transmembrane</keyword>
<keyword evidence="12" id="KW-1185">Reference proteome</keyword>
<evidence type="ECO:0000256" key="8">
    <source>
        <dbReference type="ARBA" id="ARBA00022989"/>
    </source>
</evidence>
<dbReference type="PIRSF" id="PIRSF006291">
    <property type="entry name" value="GspM"/>
    <property type="match status" value="1"/>
</dbReference>
<dbReference type="InterPro" id="IPR007690">
    <property type="entry name" value="T2SS_GspM"/>
</dbReference>